<feature type="region of interest" description="Disordered" evidence="6">
    <location>
        <begin position="393"/>
        <end position="443"/>
    </location>
</feature>
<dbReference type="RefSeq" id="WP_398169581.1">
    <property type="nucleotide sequence ID" value="NZ_CP108188.1"/>
</dbReference>
<organism evidence="8 9">
    <name type="scientific">Streptomyces zaomyceticus</name>
    <dbReference type="NCBI Taxonomy" id="68286"/>
    <lineage>
        <taxon>Bacteria</taxon>
        <taxon>Bacillati</taxon>
        <taxon>Actinomycetota</taxon>
        <taxon>Actinomycetes</taxon>
        <taxon>Kitasatosporales</taxon>
        <taxon>Streptomycetaceae</taxon>
        <taxon>Streptomyces</taxon>
    </lineage>
</organism>
<dbReference type="Gene3D" id="1.20.1250.20">
    <property type="entry name" value="MFS general substrate transporter like domains"/>
    <property type="match status" value="1"/>
</dbReference>
<evidence type="ECO:0000313" key="9">
    <source>
        <dbReference type="Proteomes" id="UP001622594"/>
    </source>
</evidence>
<dbReference type="PANTHER" id="PTHR23513">
    <property type="entry name" value="INTEGRAL MEMBRANE EFFLUX PROTEIN-RELATED"/>
    <property type="match status" value="1"/>
</dbReference>
<dbReference type="InterPro" id="IPR011701">
    <property type="entry name" value="MFS"/>
</dbReference>
<evidence type="ECO:0000256" key="5">
    <source>
        <dbReference type="ARBA" id="ARBA00023136"/>
    </source>
</evidence>
<evidence type="ECO:0000256" key="4">
    <source>
        <dbReference type="ARBA" id="ARBA00022989"/>
    </source>
</evidence>
<feature type="transmembrane region" description="Helical" evidence="7">
    <location>
        <begin position="72"/>
        <end position="93"/>
    </location>
</feature>
<evidence type="ECO:0000256" key="3">
    <source>
        <dbReference type="ARBA" id="ARBA00022692"/>
    </source>
</evidence>
<keyword evidence="5 7" id="KW-0472">Membrane</keyword>
<name>A0ABZ1LLH2_9ACTN</name>
<evidence type="ECO:0000256" key="7">
    <source>
        <dbReference type="SAM" id="Phobius"/>
    </source>
</evidence>
<evidence type="ECO:0000256" key="6">
    <source>
        <dbReference type="SAM" id="MobiDB-lite"/>
    </source>
</evidence>
<dbReference type="EMBL" id="CP108188">
    <property type="protein sequence ID" value="WTR73939.1"/>
    <property type="molecule type" value="Genomic_DNA"/>
</dbReference>
<feature type="transmembrane region" description="Helical" evidence="7">
    <location>
        <begin position="136"/>
        <end position="161"/>
    </location>
</feature>
<comment type="subcellular location">
    <subcellularLocation>
        <location evidence="1">Cell membrane</location>
        <topology evidence="1">Multi-pass membrane protein</topology>
    </subcellularLocation>
</comment>
<feature type="transmembrane region" description="Helical" evidence="7">
    <location>
        <begin position="305"/>
        <end position="325"/>
    </location>
</feature>
<dbReference type="Proteomes" id="UP001622594">
    <property type="component" value="Chromosome"/>
</dbReference>
<feature type="transmembrane region" description="Helical" evidence="7">
    <location>
        <begin position="99"/>
        <end position="124"/>
    </location>
</feature>
<gene>
    <name evidence="8" type="ORF">OG814_33955</name>
</gene>
<feature type="transmembrane region" description="Helical" evidence="7">
    <location>
        <begin position="167"/>
        <end position="186"/>
    </location>
</feature>
<dbReference type="InterPro" id="IPR036259">
    <property type="entry name" value="MFS_trans_sf"/>
</dbReference>
<keyword evidence="4 7" id="KW-1133">Transmembrane helix</keyword>
<keyword evidence="3 7" id="KW-0812">Transmembrane</keyword>
<feature type="transmembrane region" description="Helical" evidence="7">
    <location>
        <begin position="43"/>
        <end position="65"/>
    </location>
</feature>
<feature type="transmembrane region" description="Helical" evidence="7">
    <location>
        <begin position="278"/>
        <end position="299"/>
    </location>
</feature>
<feature type="transmembrane region" description="Helical" evidence="7">
    <location>
        <begin position="369"/>
        <end position="386"/>
    </location>
</feature>
<accession>A0ABZ1LLH2</accession>
<evidence type="ECO:0000256" key="2">
    <source>
        <dbReference type="ARBA" id="ARBA00022475"/>
    </source>
</evidence>
<feature type="transmembrane region" description="Helical" evidence="7">
    <location>
        <begin position="252"/>
        <end position="271"/>
    </location>
</feature>
<feature type="transmembrane region" description="Helical" evidence="7">
    <location>
        <begin position="218"/>
        <end position="240"/>
    </location>
</feature>
<keyword evidence="2" id="KW-1003">Cell membrane</keyword>
<keyword evidence="9" id="KW-1185">Reference proteome</keyword>
<dbReference type="PANTHER" id="PTHR23513:SF11">
    <property type="entry name" value="STAPHYLOFERRIN A TRANSPORTER"/>
    <property type="match status" value="1"/>
</dbReference>
<feature type="transmembrane region" description="Helical" evidence="7">
    <location>
        <begin position="337"/>
        <end position="357"/>
    </location>
</feature>
<evidence type="ECO:0000256" key="1">
    <source>
        <dbReference type="ARBA" id="ARBA00004651"/>
    </source>
</evidence>
<protein>
    <submittedName>
        <fullName evidence="8">MFS transporter</fullName>
    </submittedName>
</protein>
<proteinExistence type="predicted"/>
<sequence>MPGPRGVRLYLATAFCARTADEGMAVGMVMLAAQRLDSASQGAFILAAWMAPHVLAAPTAGALAARARRPGVFYASALTGFAGAVAALSVGVGRLPLPAVLVIAAVGGCCGPVVSGGLSSLPALMLGPGREQDRAYALDASVHNAAGVAGPAVAGTAAAAWGSGSAVAALAVAAACAAALACALPLPPGPTTRPDTSPLRGDLTAGLVAVWGSRELRAITAATSLAFLGLGALTTTAVLLADSRGRPGTGGWLMTAFAGGALAGSLALARLRPAAAPVRLAVTGMAGTGLALAAAVLAPGPLTCAGAFAAAGVFDGLLLTATLRLRADHAPPHRRTQVFTIGAGLKISAAALGAALVGWAGSGSAARDLAAVAALQLVAVVVYAGIRRRPGSRKEPVVTQEAVSRRGREPGEGGAPVSPPGSRRGRSRTAPRSSGRAPRDRTR</sequence>
<reference evidence="8 9" key="1">
    <citation type="submission" date="2022-10" db="EMBL/GenBank/DDBJ databases">
        <title>The complete genomes of actinobacterial strains from the NBC collection.</title>
        <authorList>
            <person name="Joergensen T.S."/>
            <person name="Alvarez Arevalo M."/>
            <person name="Sterndorff E.B."/>
            <person name="Faurdal D."/>
            <person name="Vuksanovic O."/>
            <person name="Mourched A.-S."/>
            <person name="Charusanti P."/>
            <person name="Shaw S."/>
            <person name="Blin K."/>
            <person name="Weber T."/>
        </authorList>
    </citation>
    <scope>NUCLEOTIDE SEQUENCE [LARGE SCALE GENOMIC DNA]</scope>
    <source>
        <strain evidence="8 9">NBC_00123</strain>
    </source>
</reference>
<dbReference type="Pfam" id="PF07690">
    <property type="entry name" value="MFS_1"/>
    <property type="match status" value="1"/>
</dbReference>
<evidence type="ECO:0000313" key="8">
    <source>
        <dbReference type="EMBL" id="WTR73939.1"/>
    </source>
</evidence>
<dbReference type="SUPFAM" id="SSF103473">
    <property type="entry name" value="MFS general substrate transporter"/>
    <property type="match status" value="1"/>
</dbReference>